<dbReference type="OrthoDB" id="3387274at2"/>
<comment type="caution">
    <text evidence="2">The sequence shown here is derived from an EMBL/GenBank/DDBJ whole genome shotgun (WGS) entry which is preliminary data.</text>
</comment>
<feature type="signal peptide" evidence="1">
    <location>
        <begin position="1"/>
        <end position="31"/>
    </location>
</feature>
<evidence type="ECO:0000256" key="1">
    <source>
        <dbReference type="SAM" id="SignalP"/>
    </source>
</evidence>
<evidence type="ECO:0000313" key="3">
    <source>
        <dbReference type="Proteomes" id="UP000655044"/>
    </source>
</evidence>
<dbReference type="EMBL" id="BOOI01000019">
    <property type="protein sequence ID" value="GIH83954.1"/>
    <property type="molecule type" value="Genomic_DNA"/>
</dbReference>
<keyword evidence="3" id="KW-1185">Reference proteome</keyword>
<keyword evidence="1" id="KW-0732">Signal</keyword>
<feature type="chain" id="PRO_5035306133" description="Secreted protein" evidence="1">
    <location>
        <begin position="32"/>
        <end position="142"/>
    </location>
</feature>
<dbReference type="Proteomes" id="UP000655044">
    <property type="component" value="Unassembled WGS sequence"/>
</dbReference>
<dbReference type="RefSeq" id="WP_068921606.1">
    <property type="nucleotide sequence ID" value="NZ_BMQP01000007.1"/>
</dbReference>
<protein>
    <recommendedName>
        <fullName evidence="4">Secreted protein</fullName>
    </recommendedName>
</protein>
<gene>
    <name evidence="2" type="ORF">Pro02_23620</name>
</gene>
<dbReference type="AlphaFoldDB" id="A0A8J3RZ94"/>
<evidence type="ECO:0008006" key="4">
    <source>
        <dbReference type="Google" id="ProtNLM"/>
    </source>
</evidence>
<sequence length="142" mass="15014">MPNTRLHSKRITAAGGAALLLVLLGSTAAQAAPPPADESASGNVVQLGEPTPLGTCTGPLCGRVKNHSNSDTDLWIINNWPPETANGAFVKPGETSTKYFKDTDGFYIPTGCKGVRSWAPDLKGGYWYKINDLHSGTVKVDC</sequence>
<name>A0A8J3RZ94_PLARO</name>
<reference evidence="2" key="1">
    <citation type="submission" date="2021-01" db="EMBL/GenBank/DDBJ databases">
        <title>Whole genome shotgun sequence of Planobispora rosea NBRC 15558.</title>
        <authorList>
            <person name="Komaki H."/>
            <person name="Tamura T."/>
        </authorList>
    </citation>
    <scope>NUCLEOTIDE SEQUENCE</scope>
    <source>
        <strain evidence="2">NBRC 15558</strain>
    </source>
</reference>
<accession>A0A8J3RZ94</accession>
<evidence type="ECO:0000313" key="2">
    <source>
        <dbReference type="EMBL" id="GIH83954.1"/>
    </source>
</evidence>
<organism evidence="2 3">
    <name type="scientific">Planobispora rosea</name>
    <dbReference type="NCBI Taxonomy" id="35762"/>
    <lineage>
        <taxon>Bacteria</taxon>
        <taxon>Bacillati</taxon>
        <taxon>Actinomycetota</taxon>
        <taxon>Actinomycetes</taxon>
        <taxon>Streptosporangiales</taxon>
        <taxon>Streptosporangiaceae</taxon>
        <taxon>Planobispora</taxon>
    </lineage>
</organism>
<proteinExistence type="predicted"/>